<reference evidence="2" key="1">
    <citation type="submission" date="2018-04" db="EMBL/GenBank/DDBJ databases">
        <authorList>
            <person name="Go L.Y."/>
            <person name="Mitchell J.A."/>
        </authorList>
    </citation>
    <scope>NUCLEOTIDE SEQUENCE</scope>
    <source>
        <tissue evidence="2">Whole organism</tissue>
    </source>
</reference>
<evidence type="ECO:0000313" key="3">
    <source>
        <dbReference type="EMBL" id="SSX26150.1"/>
    </source>
</evidence>
<dbReference type="AlphaFoldDB" id="A0A336M7Z4"/>
<evidence type="ECO:0000256" key="1">
    <source>
        <dbReference type="SAM" id="SignalP"/>
    </source>
</evidence>
<name>A0A336M7Z4_CULSO</name>
<evidence type="ECO:0000313" key="2">
    <source>
        <dbReference type="EMBL" id="SSX05791.1"/>
    </source>
</evidence>
<feature type="chain" id="PRO_5036328649" evidence="1">
    <location>
        <begin position="21"/>
        <end position="88"/>
    </location>
</feature>
<keyword evidence="1" id="KW-0732">Signal</keyword>
<dbReference type="EMBL" id="UFQT01000652">
    <property type="protein sequence ID" value="SSX26150.1"/>
    <property type="molecule type" value="Genomic_DNA"/>
</dbReference>
<reference evidence="3" key="2">
    <citation type="submission" date="2018-07" db="EMBL/GenBank/DDBJ databases">
        <authorList>
            <person name="Quirk P.G."/>
            <person name="Krulwich T.A."/>
        </authorList>
    </citation>
    <scope>NUCLEOTIDE SEQUENCE</scope>
</reference>
<organism evidence="3">
    <name type="scientific">Culicoides sonorensis</name>
    <name type="common">Biting midge</name>
    <dbReference type="NCBI Taxonomy" id="179676"/>
    <lineage>
        <taxon>Eukaryota</taxon>
        <taxon>Metazoa</taxon>
        <taxon>Ecdysozoa</taxon>
        <taxon>Arthropoda</taxon>
        <taxon>Hexapoda</taxon>
        <taxon>Insecta</taxon>
        <taxon>Pterygota</taxon>
        <taxon>Neoptera</taxon>
        <taxon>Endopterygota</taxon>
        <taxon>Diptera</taxon>
        <taxon>Nematocera</taxon>
        <taxon>Chironomoidea</taxon>
        <taxon>Ceratopogonidae</taxon>
        <taxon>Ceratopogoninae</taxon>
        <taxon>Culicoides</taxon>
        <taxon>Monoculicoides</taxon>
    </lineage>
</organism>
<dbReference type="VEuPathDB" id="VectorBase:CSON013139"/>
<dbReference type="SUPFAM" id="SSF158675">
    <property type="entry name" value="Sama2622-like"/>
    <property type="match status" value="1"/>
</dbReference>
<accession>A0A336M7Z4</accession>
<proteinExistence type="predicted"/>
<dbReference type="EMBL" id="UFQS01000652">
    <property type="protein sequence ID" value="SSX05791.1"/>
    <property type="molecule type" value="Genomic_DNA"/>
</dbReference>
<dbReference type="InterPro" id="IPR023132">
    <property type="entry name" value="Sama2622-like_sf"/>
</dbReference>
<sequence length="88" mass="10062">MKVVILLCLVVVTFIGLANAHFPDDMPESLKQEATSVHDAIHTWREQNPNDGWDKIPADLKQKMDDLKAKYEAATGKEWPKYHGHKHN</sequence>
<protein>
    <submittedName>
        <fullName evidence="3">CSON013139 protein</fullName>
    </submittedName>
</protein>
<gene>
    <name evidence="3" type="primary">CSON013139</name>
</gene>
<feature type="signal peptide" evidence="1">
    <location>
        <begin position="1"/>
        <end position="20"/>
    </location>
</feature>